<evidence type="ECO:0000313" key="3">
    <source>
        <dbReference type="EMBL" id="MCW1934002.1"/>
    </source>
</evidence>
<evidence type="ECO:0000313" key="4">
    <source>
        <dbReference type="Proteomes" id="UP001208938"/>
    </source>
</evidence>
<dbReference type="Pfam" id="PF00583">
    <property type="entry name" value="Acetyltransf_1"/>
    <property type="match status" value="1"/>
</dbReference>
<dbReference type="EMBL" id="JAPDFL010000001">
    <property type="protein sequence ID" value="MCW1934002.1"/>
    <property type="molecule type" value="Genomic_DNA"/>
</dbReference>
<dbReference type="PROSITE" id="PS51186">
    <property type="entry name" value="GNAT"/>
    <property type="match status" value="1"/>
</dbReference>
<dbReference type="InterPro" id="IPR000182">
    <property type="entry name" value="GNAT_dom"/>
</dbReference>
<comment type="caution">
    <text evidence="3">The sequence shown here is derived from an EMBL/GenBank/DDBJ whole genome shotgun (WGS) entry which is preliminary data.</text>
</comment>
<sequence>MTDLETTTISLDIASESDLPRFRRDLQEAFAIAAVEAFGPLRDGPIPSDADVSASFTAPGAVVHRILLNGQWVGGAVVSIDEESNHNSLDLFYVQAGDIGRGIGRRAWSAIEALYPQTQVWTTVTPCFERRNIHFYVNVCGFHIVEYHHAGNPDPSSQGSSDDMSDDEMFRFEKRVQPAQDAKAMGTDSP</sequence>
<dbReference type="InterPro" id="IPR016181">
    <property type="entry name" value="Acyl_CoA_acyltransferase"/>
</dbReference>
<dbReference type="Gene3D" id="3.40.630.30">
    <property type="match status" value="1"/>
</dbReference>
<dbReference type="RefSeq" id="WP_264506843.1">
    <property type="nucleotide sequence ID" value="NZ_JAPDFL010000001.1"/>
</dbReference>
<proteinExistence type="predicted"/>
<name>A0ABT3H2G8_9RHOB</name>
<accession>A0ABT3H2G8</accession>
<keyword evidence="4" id="KW-1185">Reference proteome</keyword>
<protein>
    <recommendedName>
        <fullName evidence="2">N-acetyltransferase domain-containing protein</fullName>
    </recommendedName>
</protein>
<feature type="domain" description="N-acetyltransferase" evidence="2">
    <location>
        <begin position="9"/>
        <end position="177"/>
    </location>
</feature>
<dbReference type="CDD" id="cd04301">
    <property type="entry name" value="NAT_SF"/>
    <property type="match status" value="1"/>
</dbReference>
<reference evidence="3 4" key="1">
    <citation type="submission" date="2022-10" db="EMBL/GenBank/DDBJ databases">
        <title>Pararhodobacter sp. nov., isolated from marine algae.</title>
        <authorList>
            <person name="Choi B.J."/>
            <person name="Kim J.M."/>
            <person name="Lee J.K."/>
            <person name="Choi D.G."/>
            <person name="Jeon C.O."/>
        </authorList>
    </citation>
    <scope>NUCLEOTIDE SEQUENCE [LARGE SCALE GENOMIC DNA]</scope>
    <source>
        <strain evidence="3 4">ZQ420</strain>
    </source>
</reference>
<organism evidence="3 4">
    <name type="scientific">Pararhodobacter zhoushanensis</name>
    <dbReference type="NCBI Taxonomy" id="2479545"/>
    <lineage>
        <taxon>Bacteria</taxon>
        <taxon>Pseudomonadati</taxon>
        <taxon>Pseudomonadota</taxon>
        <taxon>Alphaproteobacteria</taxon>
        <taxon>Rhodobacterales</taxon>
        <taxon>Paracoccaceae</taxon>
        <taxon>Pararhodobacter</taxon>
    </lineage>
</organism>
<dbReference type="Proteomes" id="UP001208938">
    <property type="component" value="Unassembled WGS sequence"/>
</dbReference>
<evidence type="ECO:0000256" key="1">
    <source>
        <dbReference type="SAM" id="MobiDB-lite"/>
    </source>
</evidence>
<gene>
    <name evidence="3" type="ORF">OKW52_17505</name>
</gene>
<feature type="region of interest" description="Disordered" evidence="1">
    <location>
        <begin position="152"/>
        <end position="190"/>
    </location>
</feature>
<evidence type="ECO:0000259" key="2">
    <source>
        <dbReference type="PROSITE" id="PS51186"/>
    </source>
</evidence>
<dbReference type="SUPFAM" id="SSF55729">
    <property type="entry name" value="Acyl-CoA N-acyltransferases (Nat)"/>
    <property type="match status" value="1"/>
</dbReference>